<feature type="compositionally biased region" description="Low complexity" evidence="1">
    <location>
        <begin position="249"/>
        <end position="264"/>
    </location>
</feature>
<name>A0A5C3P1I0_9APHY</name>
<feature type="compositionally biased region" description="Low complexity" evidence="1">
    <location>
        <begin position="50"/>
        <end position="59"/>
    </location>
</feature>
<proteinExistence type="predicted"/>
<gene>
    <name evidence="2" type="ORF">K466DRAFT_603656</name>
</gene>
<dbReference type="InParanoid" id="A0A5C3P1I0"/>
<keyword evidence="3" id="KW-1185">Reference proteome</keyword>
<dbReference type="Proteomes" id="UP000308197">
    <property type="component" value="Unassembled WGS sequence"/>
</dbReference>
<feature type="region of interest" description="Disordered" evidence="1">
    <location>
        <begin position="50"/>
        <end position="76"/>
    </location>
</feature>
<protein>
    <submittedName>
        <fullName evidence="2">Uncharacterized protein</fullName>
    </submittedName>
</protein>
<dbReference type="AlphaFoldDB" id="A0A5C3P1I0"/>
<evidence type="ECO:0000256" key="1">
    <source>
        <dbReference type="SAM" id="MobiDB-lite"/>
    </source>
</evidence>
<reference evidence="2 3" key="1">
    <citation type="journal article" date="2019" name="Nat. Ecol. Evol.">
        <title>Megaphylogeny resolves global patterns of mushroom evolution.</title>
        <authorList>
            <person name="Varga T."/>
            <person name="Krizsan K."/>
            <person name="Foldi C."/>
            <person name="Dima B."/>
            <person name="Sanchez-Garcia M."/>
            <person name="Sanchez-Ramirez S."/>
            <person name="Szollosi G.J."/>
            <person name="Szarkandi J.G."/>
            <person name="Papp V."/>
            <person name="Albert L."/>
            <person name="Andreopoulos W."/>
            <person name="Angelini C."/>
            <person name="Antonin V."/>
            <person name="Barry K.W."/>
            <person name="Bougher N.L."/>
            <person name="Buchanan P."/>
            <person name="Buyck B."/>
            <person name="Bense V."/>
            <person name="Catcheside P."/>
            <person name="Chovatia M."/>
            <person name="Cooper J."/>
            <person name="Damon W."/>
            <person name="Desjardin D."/>
            <person name="Finy P."/>
            <person name="Geml J."/>
            <person name="Haridas S."/>
            <person name="Hughes K."/>
            <person name="Justo A."/>
            <person name="Karasinski D."/>
            <person name="Kautmanova I."/>
            <person name="Kiss B."/>
            <person name="Kocsube S."/>
            <person name="Kotiranta H."/>
            <person name="LaButti K.M."/>
            <person name="Lechner B.E."/>
            <person name="Liimatainen K."/>
            <person name="Lipzen A."/>
            <person name="Lukacs Z."/>
            <person name="Mihaltcheva S."/>
            <person name="Morgado L.N."/>
            <person name="Niskanen T."/>
            <person name="Noordeloos M.E."/>
            <person name="Ohm R.A."/>
            <person name="Ortiz-Santana B."/>
            <person name="Ovrebo C."/>
            <person name="Racz N."/>
            <person name="Riley R."/>
            <person name="Savchenko A."/>
            <person name="Shiryaev A."/>
            <person name="Soop K."/>
            <person name="Spirin V."/>
            <person name="Szebenyi C."/>
            <person name="Tomsovsky M."/>
            <person name="Tulloss R.E."/>
            <person name="Uehling J."/>
            <person name="Grigoriev I.V."/>
            <person name="Vagvolgyi C."/>
            <person name="Papp T."/>
            <person name="Martin F.M."/>
            <person name="Miettinen O."/>
            <person name="Hibbett D.S."/>
            <person name="Nagy L.G."/>
        </authorList>
    </citation>
    <scope>NUCLEOTIDE SEQUENCE [LARGE SCALE GENOMIC DNA]</scope>
    <source>
        <strain evidence="2 3">HHB13444</strain>
    </source>
</reference>
<sequence length="497" mass="53569">MAYPPVNVPLLPVDEAVKPRSAHGGQAAVVVEQPSTTAATRLMDVVQASSSVNVSNDSSNGGGETNSAPIHTPAREHEQIVPTIRETAVNMSYVDASQGDLRRTHSPDPPGPPQEPSEAASPDVQDGEGRRGSFIPAPDASLPAQEAEDLEIMPARDVSSTGRVEATSGLSHRVPAVLPARVAPGMTLPPGTLRPASDGTIVAGIRTAMHFRPPSGNLMLAHRRALTTTRELLSPLAGVVGRHEESRHSSAASTPALTATPLSSHGDIHDDDAIVFDEESGTVTGVPQRAPRGRRAVATQVDDDVLAFVQLRFPGRLRLRREITARSKLQTGAGYRNNIVVRLIVNTFIDLGLGTDNTDVKSREVEVGGRWIGVTTEDIVLAFGMAVSTFSTTRSHVETCYRVRQWMIDNTRHWNGVDDDGADKRLFDMLEAYCRRGVLPPITAPEAERLTRAERDALLCGARSLYLLAVDFMKRMKQIDGVNTTLQPVSVVYEPEP</sequence>
<organism evidence="2 3">
    <name type="scientific">Polyporus arcularius HHB13444</name>
    <dbReference type="NCBI Taxonomy" id="1314778"/>
    <lineage>
        <taxon>Eukaryota</taxon>
        <taxon>Fungi</taxon>
        <taxon>Dikarya</taxon>
        <taxon>Basidiomycota</taxon>
        <taxon>Agaricomycotina</taxon>
        <taxon>Agaricomycetes</taxon>
        <taxon>Polyporales</taxon>
        <taxon>Polyporaceae</taxon>
        <taxon>Polyporus</taxon>
    </lineage>
</organism>
<evidence type="ECO:0000313" key="3">
    <source>
        <dbReference type="Proteomes" id="UP000308197"/>
    </source>
</evidence>
<feature type="region of interest" description="Disordered" evidence="1">
    <location>
        <begin position="241"/>
        <end position="265"/>
    </location>
</feature>
<accession>A0A5C3P1I0</accession>
<dbReference type="EMBL" id="ML211483">
    <property type="protein sequence ID" value="TFK82468.1"/>
    <property type="molecule type" value="Genomic_DNA"/>
</dbReference>
<feature type="region of interest" description="Disordered" evidence="1">
    <location>
        <begin position="99"/>
        <end position="145"/>
    </location>
</feature>
<evidence type="ECO:0000313" key="2">
    <source>
        <dbReference type="EMBL" id="TFK82468.1"/>
    </source>
</evidence>